<evidence type="ECO:0000256" key="8">
    <source>
        <dbReference type="ARBA" id="ARBA00035655"/>
    </source>
</evidence>
<dbReference type="PANTHER" id="PTHR30574:SF1">
    <property type="entry name" value="SULPHUR TRANSPORT DOMAIN-CONTAINING PROTEIN"/>
    <property type="match status" value="1"/>
</dbReference>
<dbReference type="Pfam" id="PF04143">
    <property type="entry name" value="Sulf_transp"/>
    <property type="match status" value="1"/>
</dbReference>
<sequence length="410" mass="42629">MATTHQHPLRHYLSPAAAVALLAALALSTRWIETQAGGRTLVFALVTGAVLGLVLQRSRFCFYCHARDWFEGGNPRGLLAIVLALAVGLVGYTVVLGGWLPVPQPGKLPPDMHIGPVSWVLVAAGLSFGAGMVVSGSCISAHWYRLAEGSAVSPFALLGSALGFILGFKTWNGLYSQSVADAPVVWLPAHLGYGGALLVQLAVLAAVAAWLWRGFAREAIKEGAPATRVPGLGAVWRRLWAGRWSYWVGGLAVGLIGALAIVRMRPLGVTATLGSAARQWAQGWGWIPERLDGLDGFAGCATAPQSTWLTPNALLLAGLVAGAFIAALASRQFAPRWPTWRDAVRGLSGGVLLGWGAMTGLGCTIGTLLSGGMAGALSGWVFAAALFFAVWAGLRAKAALSTVGPSQGIG</sequence>
<evidence type="ECO:0000256" key="5">
    <source>
        <dbReference type="ARBA" id="ARBA00022692"/>
    </source>
</evidence>
<feature type="transmembrane region" description="Helical" evidence="9">
    <location>
        <begin position="346"/>
        <end position="369"/>
    </location>
</feature>
<feature type="transmembrane region" description="Helical" evidence="9">
    <location>
        <begin position="375"/>
        <end position="394"/>
    </location>
</feature>
<feature type="transmembrane region" description="Helical" evidence="9">
    <location>
        <begin position="151"/>
        <end position="171"/>
    </location>
</feature>
<feature type="transmembrane region" description="Helical" evidence="9">
    <location>
        <begin position="244"/>
        <end position="262"/>
    </location>
</feature>
<feature type="transmembrane region" description="Helical" evidence="9">
    <location>
        <begin position="12"/>
        <end position="32"/>
    </location>
</feature>
<evidence type="ECO:0000256" key="2">
    <source>
        <dbReference type="ARBA" id="ARBA00022448"/>
    </source>
</evidence>
<evidence type="ECO:0000256" key="4">
    <source>
        <dbReference type="ARBA" id="ARBA00022519"/>
    </source>
</evidence>
<evidence type="ECO:0000256" key="1">
    <source>
        <dbReference type="ARBA" id="ARBA00004429"/>
    </source>
</evidence>
<accession>A0A7X0PJG3</accession>
<feature type="transmembrane region" description="Helical" evidence="9">
    <location>
        <begin position="38"/>
        <end position="56"/>
    </location>
</feature>
<evidence type="ECO:0000256" key="7">
    <source>
        <dbReference type="ARBA" id="ARBA00023136"/>
    </source>
</evidence>
<comment type="similarity">
    <text evidence="8">Belongs to the TsuA/YedE (TC 9.B.102) family.</text>
</comment>
<evidence type="ECO:0000313" key="10">
    <source>
        <dbReference type="EMBL" id="MBB6563088.1"/>
    </source>
</evidence>
<keyword evidence="4" id="KW-0997">Cell inner membrane</keyword>
<evidence type="ECO:0000313" key="11">
    <source>
        <dbReference type="Proteomes" id="UP000575083"/>
    </source>
</evidence>
<comment type="caution">
    <text evidence="10">The sequence shown here is derived from an EMBL/GenBank/DDBJ whole genome shotgun (WGS) entry which is preliminary data.</text>
</comment>
<organism evidence="10 11">
    <name type="scientific">Acidovorax soli</name>
    <dbReference type="NCBI Taxonomy" id="592050"/>
    <lineage>
        <taxon>Bacteria</taxon>
        <taxon>Pseudomonadati</taxon>
        <taxon>Pseudomonadota</taxon>
        <taxon>Betaproteobacteria</taxon>
        <taxon>Burkholderiales</taxon>
        <taxon>Comamonadaceae</taxon>
        <taxon>Acidovorax</taxon>
    </lineage>
</organism>
<keyword evidence="5 9" id="KW-0812">Transmembrane</keyword>
<feature type="transmembrane region" description="Helical" evidence="9">
    <location>
        <begin position="313"/>
        <end position="334"/>
    </location>
</feature>
<dbReference type="GO" id="GO:0005886">
    <property type="term" value="C:plasma membrane"/>
    <property type="evidence" value="ECO:0007669"/>
    <property type="project" value="UniProtKB-SubCell"/>
</dbReference>
<feature type="transmembrane region" description="Helical" evidence="9">
    <location>
        <begin position="191"/>
        <end position="212"/>
    </location>
</feature>
<dbReference type="PANTHER" id="PTHR30574">
    <property type="entry name" value="INNER MEMBRANE PROTEIN YEDE"/>
    <property type="match status" value="1"/>
</dbReference>
<evidence type="ECO:0000256" key="9">
    <source>
        <dbReference type="SAM" id="Phobius"/>
    </source>
</evidence>
<dbReference type="InterPro" id="IPR007272">
    <property type="entry name" value="Sulf_transp_TsuA/YedE"/>
</dbReference>
<reference evidence="10 11" key="1">
    <citation type="submission" date="2020-08" db="EMBL/GenBank/DDBJ databases">
        <title>Functional genomics of gut bacteria from endangered species of beetles.</title>
        <authorList>
            <person name="Carlos-Shanley C."/>
        </authorList>
    </citation>
    <scope>NUCLEOTIDE SEQUENCE [LARGE SCALE GENOMIC DNA]</scope>
    <source>
        <strain evidence="10 11">S00198</strain>
    </source>
</reference>
<evidence type="ECO:0000256" key="3">
    <source>
        <dbReference type="ARBA" id="ARBA00022475"/>
    </source>
</evidence>
<protein>
    <submittedName>
        <fullName evidence="10">Putative membrane protein YedE/YeeE</fullName>
    </submittedName>
</protein>
<dbReference type="EMBL" id="JACHLK010000016">
    <property type="protein sequence ID" value="MBB6563088.1"/>
    <property type="molecule type" value="Genomic_DNA"/>
</dbReference>
<feature type="transmembrane region" description="Helical" evidence="9">
    <location>
        <begin position="77"/>
        <end position="99"/>
    </location>
</feature>
<dbReference type="AlphaFoldDB" id="A0A7X0PJG3"/>
<feature type="transmembrane region" description="Helical" evidence="9">
    <location>
        <begin position="119"/>
        <end position="139"/>
    </location>
</feature>
<gene>
    <name evidence="10" type="ORF">HNP48_005805</name>
</gene>
<keyword evidence="2" id="KW-0813">Transport</keyword>
<comment type="subcellular location">
    <subcellularLocation>
        <location evidence="1">Cell inner membrane</location>
        <topology evidence="1">Multi-pass membrane protein</topology>
    </subcellularLocation>
</comment>
<evidence type="ECO:0000256" key="6">
    <source>
        <dbReference type="ARBA" id="ARBA00022989"/>
    </source>
</evidence>
<keyword evidence="7 9" id="KW-0472">Membrane</keyword>
<proteinExistence type="inferred from homology"/>
<keyword evidence="11" id="KW-1185">Reference proteome</keyword>
<name>A0A7X0PJG3_9BURK</name>
<dbReference type="Proteomes" id="UP000575083">
    <property type="component" value="Unassembled WGS sequence"/>
</dbReference>
<keyword evidence="3" id="KW-1003">Cell membrane</keyword>
<keyword evidence="6 9" id="KW-1133">Transmembrane helix</keyword>
<dbReference type="RefSeq" id="WP_184863739.1">
    <property type="nucleotide sequence ID" value="NZ_JACHLK010000016.1"/>
</dbReference>